<dbReference type="AlphaFoldDB" id="A0A5B7I8F6"/>
<evidence type="ECO:0000313" key="1">
    <source>
        <dbReference type="EMBL" id="MPC80042.1"/>
    </source>
</evidence>
<organism evidence="1 2">
    <name type="scientific">Portunus trituberculatus</name>
    <name type="common">Swimming crab</name>
    <name type="synonym">Neptunus trituberculatus</name>
    <dbReference type="NCBI Taxonomy" id="210409"/>
    <lineage>
        <taxon>Eukaryota</taxon>
        <taxon>Metazoa</taxon>
        <taxon>Ecdysozoa</taxon>
        <taxon>Arthropoda</taxon>
        <taxon>Crustacea</taxon>
        <taxon>Multicrustacea</taxon>
        <taxon>Malacostraca</taxon>
        <taxon>Eumalacostraca</taxon>
        <taxon>Eucarida</taxon>
        <taxon>Decapoda</taxon>
        <taxon>Pleocyemata</taxon>
        <taxon>Brachyura</taxon>
        <taxon>Eubrachyura</taxon>
        <taxon>Portunoidea</taxon>
        <taxon>Portunidae</taxon>
        <taxon>Portuninae</taxon>
        <taxon>Portunus</taxon>
    </lineage>
</organism>
<accession>A0A5B7I8F6</accession>
<dbReference type="Proteomes" id="UP000324222">
    <property type="component" value="Unassembled WGS sequence"/>
</dbReference>
<dbReference type="EMBL" id="VSRR010052833">
    <property type="protein sequence ID" value="MPC80042.1"/>
    <property type="molecule type" value="Genomic_DNA"/>
</dbReference>
<name>A0A5B7I8F6_PORTR</name>
<protein>
    <submittedName>
        <fullName evidence="1">Uncharacterized protein</fullName>
    </submittedName>
</protein>
<comment type="caution">
    <text evidence="1">The sequence shown here is derived from an EMBL/GenBank/DDBJ whole genome shotgun (WGS) entry which is preliminary data.</text>
</comment>
<proteinExistence type="predicted"/>
<gene>
    <name evidence="1" type="ORF">E2C01_074606</name>
</gene>
<keyword evidence="2" id="KW-1185">Reference proteome</keyword>
<evidence type="ECO:0000313" key="2">
    <source>
        <dbReference type="Proteomes" id="UP000324222"/>
    </source>
</evidence>
<sequence>MWQPNIIKCRARNSGEQLRRNRQAGRLCVASPLGAFILPHSLPTVPGSLCIDSRSNLATWKKRNVGETNHYEQRSPDGLNYHCRRRLHYKQSGSTLLMKEESCLHTAHPLPPREATPHTFHRQVPFNVSLSSRKARE</sequence>
<reference evidence="1 2" key="1">
    <citation type="submission" date="2019-05" db="EMBL/GenBank/DDBJ databases">
        <title>Another draft genome of Portunus trituberculatus and its Hox gene families provides insights of decapod evolution.</title>
        <authorList>
            <person name="Jeong J.-H."/>
            <person name="Song I."/>
            <person name="Kim S."/>
            <person name="Choi T."/>
            <person name="Kim D."/>
            <person name="Ryu S."/>
            <person name="Kim W."/>
        </authorList>
    </citation>
    <scope>NUCLEOTIDE SEQUENCE [LARGE SCALE GENOMIC DNA]</scope>
    <source>
        <tissue evidence="1">Muscle</tissue>
    </source>
</reference>